<dbReference type="AlphaFoldDB" id="A0A9P8C645"/>
<proteinExistence type="predicted"/>
<comment type="caution">
    <text evidence="2">The sequence shown here is derived from an EMBL/GenBank/DDBJ whole genome shotgun (WGS) entry which is preliminary data.</text>
</comment>
<accession>A0A9P8C645</accession>
<evidence type="ECO:0000313" key="2">
    <source>
        <dbReference type="EMBL" id="KAG9235363.1"/>
    </source>
</evidence>
<feature type="compositionally biased region" description="Low complexity" evidence="1">
    <location>
        <begin position="69"/>
        <end position="84"/>
    </location>
</feature>
<sequence length="473" mass="53846">MEPGKRYLDSKRKGRTQQTPSPEQASQSGSTTPPMDEPRGEFLSPNWQSYVESSSNISPDTQEKATKQPTSETENNNPTSPNPSLKSDTKRSSSPSAESSERSFSEYSNSYTPPSPSEESLTSKGKGRPSTSSPPQTPPHRSSKDKDEYSIYDEPSCAFEPVDEDLPSPPKDFKAKDSPPGFSYPPPSDDGEDFEAPSSSNPFEFPHTPEPDIGFPPRHGSITAGTEYWADRMNTWIAYQNKAGVLDCKAFESWIHETMPSSSDRHTNYKNMCERREARKVKFEKILALCKLWHAEEAEIHAKEWSEKVKESERKGRDRTRQERNAEEANRRFEQKRREREQRKWESDTGFVTTSFMREQSLSDSPAIQAWHQSCEKFFSVNSTLPANNTFPKPPTLKTTCRKKICVRSERLSACCCTLRVLFKSKGMSSVDWKKERLRWHPDRFSKLGTDEEVVVCAKEMFQLFQGIVGGEK</sequence>
<evidence type="ECO:0000313" key="3">
    <source>
        <dbReference type="Proteomes" id="UP000824998"/>
    </source>
</evidence>
<evidence type="ECO:0000256" key="1">
    <source>
        <dbReference type="SAM" id="MobiDB-lite"/>
    </source>
</evidence>
<dbReference type="EMBL" id="MU251434">
    <property type="protein sequence ID" value="KAG9235363.1"/>
    <property type="molecule type" value="Genomic_DNA"/>
</dbReference>
<feature type="compositionally biased region" description="Polar residues" evidence="1">
    <location>
        <begin position="45"/>
        <end position="60"/>
    </location>
</feature>
<keyword evidence="3" id="KW-1185">Reference proteome</keyword>
<dbReference type="OrthoDB" id="4764735at2759"/>
<reference evidence="2" key="1">
    <citation type="journal article" date="2021" name="IMA Fungus">
        <title>Genomic characterization of three marine fungi, including Emericellopsis atlantica sp. nov. with signatures of a generalist lifestyle and marine biomass degradation.</title>
        <authorList>
            <person name="Hagestad O.C."/>
            <person name="Hou L."/>
            <person name="Andersen J.H."/>
            <person name="Hansen E.H."/>
            <person name="Altermark B."/>
            <person name="Li C."/>
            <person name="Kuhnert E."/>
            <person name="Cox R.J."/>
            <person name="Crous P.W."/>
            <person name="Spatafora J.W."/>
            <person name="Lail K."/>
            <person name="Amirebrahimi M."/>
            <person name="Lipzen A."/>
            <person name="Pangilinan J."/>
            <person name="Andreopoulos W."/>
            <person name="Hayes R.D."/>
            <person name="Ng V."/>
            <person name="Grigoriev I.V."/>
            <person name="Jackson S.A."/>
            <person name="Sutton T.D.S."/>
            <person name="Dobson A.D.W."/>
            <person name="Rama T."/>
        </authorList>
    </citation>
    <scope>NUCLEOTIDE SEQUENCE</scope>
    <source>
        <strain evidence="2">TRa018bII</strain>
    </source>
</reference>
<feature type="compositionally biased region" description="Polar residues" evidence="1">
    <location>
        <begin position="16"/>
        <end position="33"/>
    </location>
</feature>
<protein>
    <submittedName>
        <fullName evidence="2">Uncharacterized protein</fullName>
    </submittedName>
</protein>
<feature type="compositionally biased region" description="Low complexity" evidence="1">
    <location>
        <begin position="105"/>
        <end position="134"/>
    </location>
</feature>
<feature type="region of interest" description="Disordered" evidence="1">
    <location>
        <begin position="304"/>
        <end position="346"/>
    </location>
</feature>
<organism evidence="2 3">
    <name type="scientific">Amylocarpus encephaloides</name>
    <dbReference type="NCBI Taxonomy" id="45428"/>
    <lineage>
        <taxon>Eukaryota</taxon>
        <taxon>Fungi</taxon>
        <taxon>Dikarya</taxon>
        <taxon>Ascomycota</taxon>
        <taxon>Pezizomycotina</taxon>
        <taxon>Leotiomycetes</taxon>
        <taxon>Helotiales</taxon>
        <taxon>Helotiales incertae sedis</taxon>
        <taxon>Amylocarpus</taxon>
    </lineage>
</organism>
<gene>
    <name evidence="2" type="ORF">BJ875DRAFT_483312</name>
</gene>
<feature type="compositionally biased region" description="Basic and acidic residues" evidence="1">
    <location>
        <begin position="1"/>
        <end position="11"/>
    </location>
</feature>
<feature type="region of interest" description="Disordered" evidence="1">
    <location>
        <begin position="1"/>
        <end position="219"/>
    </location>
</feature>
<dbReference type="Proteomes" id="UP000824998">
    <property type="component" value="Unassembled WGS sequence"/>
</dbReference>
<name>A0A9P8C645_9HELO</name>